<name>A0A382AD54_9ZZZZ</name>
<dbReference type="InterPro" id="IPR050486">
    <property type="entry name" value="Mannose-1P_guanyltransferase"/>
</dbReference>
<dbReference type="CDD" id="cd06915">
    <property type="entry name" value="NTP_transferase_WcbM_like"/>
    <property type="match status" value="1"/>
</dbReference>
<gene>
    <name evidence="2" type="ORF">METZ01_LOCUS151781</name>
</gene>
<feature type="domain" description="Nucleotidyl transferase" evidence="1">
    <location>
        <begin position="11"/>
        <end position="235"/>
    </location>
</feature>
<dbReference type="InterPro" id="IPR029044">
    <property type="entry name" value="Nucleotide-diphossugar_trans"/>
</dbReference>
<evidence type="ECO:0000313" key="2">
    <source>
        <dbReference type="EMBL" id="SVA98927.1"/>
    </source>
</evidence>
<accession>A0A382AD54</accession>
<protein>
    <recommendedName>
        <fullName evidence="1">Nucleotidyl transferase domain-containing protein</fullName>
    </recommendedName>
</protein>
<proteinExistence type="predicted"/>
<organism evidence="2">
    <name type="scientific">marine metagenome</name>
    <dbReference type="NCBI Taxonomy" id="408172"/>
    <lineage>
        <taxon>unclassified sequences</taxon>
        <taxon>metagenomes</taxon>
        <taxon>ecological metagenomes</taxon>
    </lineage>
</organism>
<dbReference type="Pfam" id="PF00483">
    <property type="entry name" value="NTP_transferase"/>
    <property type="match status" value="1"/>
</dbReference>
<dbReference type="PANTHER" id="PTHR22572">
    <property type="entry name" value="SUGAR-1-PHOSPHATE GUANYL TRANSFERASE"/>
    <property type="match status" value="1"/>
</dbReference>
<dbReference type="EMBL" id="UINC01024721">
    <property type="protein sequence ID" value="SVA98927.1"/>
    <property type="molecule type" value="Genomic_DNA"/>
</dbReference>
<reference evidence="2" key="1">
    <citation type="submission" date="2018-05" db="EMBL/GenBank/DDBJ databases">
        <authorList>
            <person name="Lanie J.A."/>
            <person name="Ng W.-L."/>
            <person name="Kazmierczak K.M."/>
            <person name="Andrzejewski T.M."/>
            <person name="Davidsen T.M."/>
            <person name="Wayne K.J."/>
            <person name="Tettelin H."/>
            <person name="Glass J.I."/>
            <person name="Rusch D."/>
            <person name="Podicherti R."/>
            <person name="Tsui H.-C.T."/>
            <person name="Winkler M.E."/>
        </authorList>
    </citation>
    <scope>NUCLEOTIDE SEQUENCE</scope>
</reference>
<dbReference type="SUPFAM" id="SSF53448">
    <property type="entry name" value="Nucleotide-diphospho-sugar transferases"/>
    <property type="match status" value="1"/>
</dbReference>
<dbReference type="Gene3D" id="3.90.550.10">
    <property type="entry name" value="Spore Coat Polysaccharide Biosynthesis Protein SpsA, Chain A"/>
    <property type="match status" value="1"/>
</dbReference>
<dbReference type="AlphaFoldDB" id="A0A382AD54"/>
<sequence>MLTPSERDITAVVLCGGLGTRLREVLPNKPKVLAEINGVPFIYYLLRKIEKTGCRNVILCTGHLAEQVESLLGYEYGELTIVYSKETSPMGTGGALLNAEQYITTNYVLVMNGDSFVECDFRDYYYWHIQVGAKLSMIVKKTSDTSRYGSLSLSAERQITKFQEKVCNYKREGKFINVGVYLMDHRILQKIPKKLPVSLEKEVFPKLLSDGVFGYRIDGRFIDIGTPQSLAEAQEYFR</sequence>
<evidence type="ECO:0000259" key="1">
    <source>
        <dbReference type="Pfam" id="PF00483"/>
    </source>
</evidence>
<dbReference type="InterPro" id="IPR005835">
    <property type="entry name" value="NTP_transferase_dom"/>
</dbReference>